<dbReference type="EMBL" id="QLLR01000016">
    <property type="protein sequence ID" value="RAJ28904.1"/>
    <property type="molecule type" value="Genomic_DNA"/>
</dbReference>
<proteinExistence type="predicted"/>
<accession>A0A327SMB6</accession>
<evidence type="ECO:0000313" key="1">
    <source>
        <dbReference type="EMBL" id="RAJ28904.1"/>
    </source>
</evidence>
<dbReference type="AlphaFoldDB" id="A0A327SMB6"/>
<dbReference type="OrthoDB" id="7024771at2"/>
<organism evidence="1 2">
    <name type="scientific">Pedobacter cryoconitis</name>
    <dbReference type="NCBI Taxonomy" id="188932"/>
    <lineage>
        <taxon>Bacteria</taxon>
        <taxon>Pseudomonadati</taxon>
        <taxon>Bacteroidota</taxon>
        <taxon>Sphingobacteriia</taxon>
        <taxon>Sphingobacteriales</taxon>
        <taxon>Sphingobacteriaceae</taxon>
        <taxon>Pedobacter</taxon>
    </lineage>
</organism>
<protein>
    <submittedName>
        <fullName evidence="1">Uncharacterized protein</fullName>
    </submittedName>
</protein>
<sequence>MKTQEEVIKKLSEAWNLFLEIPEAAKHECDNDEFCKAIHAGQNIVFAGMYLLQNPAPARSELSDGINSTVNTQDALAESVEGVFLYKGDKYWFTYNDHGTWTPPKLVENLEANHAICRTPNQSKGFISQASADGWVIGQLAKKSAIAAEKLTDLLWKYSQENKVPIRSTDDLSKLEQWLLVRAAKVE</sequence>
<gene>
    <name evidence="1" type="ORF">LY11_03178</name>
</gene>
<dbReference type="RefSeq" id="WP_111634612.1">
    <property type="nucleotide sequence ID" value="NZ_QLLR01000016.1"/>
</dbReference>
<name>A0A327SMB6_9SPHI</name>
<dbReference type="Proteomes" id="UP000249754">
    <property type="component" value="Unassembled WGS sequence"/>
</dbReference>
<comment type="caution">
    <text evidence="1">The sequence shown here is derived from an EMBL/GenBank/DDBJ whole genome shotgun (WGS) entry which is preliminary data.</text>
</comment>
<reference evidence="1 2" key="1">
    <citation type="submission" date="2018-06" db="EMBL/GenBank/DDBJ databases">
        <title>Genomic Encyclopedia of Archaeal and Bacterial Type Strains, Phase II (KMG-II): from individual species to whole genera.</title>
        <authorList>
            <person name="Goeker M."/>
        </authorList>
    </citation>
    <scope>NUCLEOTIDE SEQUENCE [LARGE SCALE GENOMIC DNA]</scope>
    <source>
        <strain evidence="1 2">DSM 14825</strain>
    </source>
</reference>
<evidence type="ECO:0000313" key="2">
    <source>
        <dbReference type="Proteomes" id="UP000249754"/>
    </source>
</evidence>